<organism evidence="1 2">
    <name type="scientific">Gallibacterium genomosp. 3</name>
    <dbReference type="NCBI Taxonomy" id="505345"/>
    <lineage>
        <taxon>Bacteria</taxon>
        <taxon>Pseudomonadati</taxon>
        <taxon>Pseudomonadota</taxon>
        <taxon>Gammaproteobacteria</taxon>
        <taxon>Pasteurellales</taxon>
        <taxon>Pasteurellaceae</taxon>
        <taxon>Gallibacterium</taxon>
    </lineage>
</organism>
<comment type="caution">
    <text evidence="1">The sequence shown here is derived from an EMBL/GenBank/DDBJ whole genome shotgun (WGS) entry which is preliminary data.</text>
</comment>
<dbReference type="STRING" id="505345.QV06_00585"/>
<gene>
    <name evidence="1" type="ORF">QV06_00585</name>
</gene>
<protein>
    <recommendedName>
        <fullName evidence="3">Enoyl-CoA hydratase</fullName>
    </recommendedName>
</protein>
<sequence>MQQNNIYIAFYKGQKTGKSLSAIWARFCDWLTRKTTKGKYSHCEIVCRTKEGDYHCFSASVRDGGVRYKRMSLDLDKWDFVPIDLDKRYLDYFYNGVKGQDYDWLGAIGVVLKWRQSANKWFCSEFCAAALGFNQSWRFSPNDLYIVCKRMAEDL</sequence>
<dbReference type="RefSeq" id="WP_065236478.1">
    <property type="nucleotide sequence ID" value="NZ_JTJR01000002.1"/>
</dbReference>
<dbReference type="SUPFAM" id="SSF54001">
    <property type="entry name" value="Cysteine proteinases"/>
    <property type="match status" value="1"/>
</dbReference>
<dbReference type="AlphaFoldDB" id="A0A1A7PW35"/>
<accession>A0A1A7PW35</accession>
<dbReference type="EMBL" id="JTJR01000002">
    <property type="protein sequence ID" value="OBX05932.1"/>
    <property type="molecule type" value="Genomic_DNA"/>
</dbReference>
<reference evidence="1 2" key="1">
    <citation type="submission" date="2014-11" db="EMBL/GenBank/DDBJ databases">
        <title>Pan-genome of Gallibacterium spp.</title>
        <authorList>
            <person name="Kudirkiene E."/>
            <person name="Bojesen A.M."/>
        </authorList>
    </citation>
    <scope>NUCLEOTIDE SEQUENCE [LARGE SCALE GENOMIC DNA]</scope>
    <source>
        <strain evidence="1 2">59/S3/89</strain>
    </source>
</reference>
<proteinExistence type="predicted"/>
<evidence type="ECO:0008006" key="3">
    <source>
        <dbReference type="Google" id="ProtNLM"/>
    </source>
</evidence>
<dbReference type="InterPro" id="IPR038765">
    <property type="entry name" value="Papain-like_cys_pep_sf"/>
</dbReference>
<dbReference type="PATRIC" id="fig|505345.6.peg.117"/>
<dbReference type="Gene3D" id="3.90.1720.10">
    <property type="entry name" value="endopeptidase domain like (from Nostoc punctiforme)"/>
    <property type="match status" value="1"/>
</dbReference>
<evidence type="ECO:0000313" key="2">
    <source>
        <dbReference type="Proteomes" id="UP000092626"/>
    </source>
</evidence>
<evidence type="ECO:0000313" key="1">
    <source>
        <dbReference type="EMBL" id="OBX05932.1"/>
    </source>
</evidence>
<dbReference type="Proteomes" id="UP000092626">
    <property type="component" value="Unassembled WGS sequence"/>
</dbReference>
<name>A0A1A7PW35_9PAST</name>